<organism evidence="1 2">
    <name type="scientific">Cucumis melo var. makuwa</name>
    <name type="common">Oriental melon</name>
    <dbReference type="NCBI Taxonomy" id="1194695"/>
    <lineage>
        <taxon>Eukaryota</taxon>
        <taxon>Viridiplantae</taxon>
        <taxon>Streptophyta</taxon>
        <taxon>Embryophyta</taxon>
        <taxon>Tracheophyta</taxon>
        <taxon>Spermatophyta</taxon>
        <taxon>Magnoliopsida</taxon>
        <taxon>eudicotyledons</taxon>
        <taxon>Gunneridae</taxon>
        <taxon>Pentapetalae</taxon>
        <taxon>rosids</taxon>
        <taxon>fabids</taxon>
        <taxon>Cucurbitales</taxon>
        <taxon>Cucurbitaceae</taxon>
        <taxon>Benincaseae</taxon>
        <taxon>Cucumis</taxon>
    </lineage>
</organism>
<dbReference type="AlphaFoldDB" id="A0A5D3BGD2"/>
<proteinExistence type="predicted"/>
<name>A0A5D3BGD2_CUCMM</name>
<dbReference type="PANTHER" id="PTHR33437:SF2">
    <property type="entry name" value="OS06G0361200 PROTEIN"/>
    <property type="match status" value="1"/>
</dbReference>
<sequence length="232" mass="27005">MIANSIKAQYEGPPQTSFMYSKSYTKRINNLRMPHGYQPLKFQQIDGKDNPKQHITHFVETCLNAGSRGDQLVRQFVRSLKGNAFKCTRRTVSMMELTNTKQRKGEPVIDHINRWRALSLDCKDRLIELSAEEMCTQGMFWGLLYILQGIKPHTFEELATHAHDMELSIANRRTKNFPIPEVRKDKKETKSAEKVMKSTVNESVVVNTTPLKFYKRKEGELKRRIMEVRDDV</sequence>
<dbReference type="PANTHER" id="PTHR33437">
    <property type="entry name" value="OS06G0361200 PROTEIN"/>
    <property type="match status" value="1"/>
</dbReference>
<protein>
    <submittedName>
        <fullName evidence="1">Ty3-gypsy retrotransposon protein</fullName>
    </submittedName>
</protein>
<reference evidence="1 2" key="1">
    <citation type="submission" date="2019-08" db="EMBL/GenBank/DDBJ databases">
        <title>Draft genome sequences of two oriental melons (Cucumis melo L. var makuwa).</title>
        <authorList>
            <person name="Kwon S.-Y."/>
        </authorList>
    </citation>
    <scope>NUCLEOTIDE SEQUENCE [LARGE SCALE GENOMIC DNA]</scope>
    <source>
        <strain evidence="2">cv. Chang Bougi</strain>
        <tissue evidence="1">Leaf</tissue>
    </source>
</reference>
<evidence type="ECO:0000313" key="1">
    <source>
        <dbReference type="EMBL" id="TYJ98303.1"/>
    </source>
</evidence>
<evidence type="ECO:0000313" key="2">
    <source>
        <dbReference type="Proteomes" id="UP000321947"/>
    </source>
</evidence>
<comment type="caution">
    <text evidence="1">The sequence shown here is derived from an EMBL/GenBank/DDBJ whole genome shotgun (WGS) entry which is preliminary data.</text>
</comment>
<dbReference type="EMBL" id="SSTD01018108">
    <property type="protein sequence ID" value="TYJ98303.1"/>
    <property type="molecule type" value="Genomic_DNA"/>
</dbReference>
<accession>A0A5D3BGD2</accession>
<gene>
    <name evidence="1" type="ORF">E5676_scaffold232G00190</name>
</gene>
<dbReference type="Proteomes" id="UP000321947">
    <property type="component" value="Unassembled WGS sequence"/>
</dbReference>